<comment type="similarity">
    <text evidence="1 6">Belongs to the polyribonucleotide nucleotidyltransferase family.</text>
</comment>
<dbReference type="InterPro" id="IPR027408">
    <property type="entry name" value="PNPase/RNase_PH_dom_sf"/>
</dbReference>
<feature type="binding site" evidence="6">
    <location>
        <position position="480"/>
    </location>
    <ligand>
        <name>Mg(2+)</name>
        <dbReference type="ChEBI" id="CHEBI:18420"/>
    </ligand>
</feature>
<proteinExistence type="inferred from homology"/>
<dbReference type="InterPro" id="IPR012162">
    <property type="entry name" value="PNPase"/>
</dbReference>
<dbReference type="InterPro" id="IPR020568">
    <property type="entry name" value="Ribosomal_Su5_D2-typ_SF"/>
</dbReference>
<feature type="domain" description="S1 motif" evidence="7">
    <location>
        <begin position="620"/>
        <end position="697"/>
    </location>
</feature>
<dbReference type="InterPro" id="IPR036345">
    <property type="entry name" value="ExoRNase_PH_dom2_sf"/>
</dbReference>
<evidence type="ECO:0000256" key="1">
    <source>
        <dbReference type="ARBA" id="ARBA00007404"/>
    </source>
</evidence>
<comment type="cofactor">
    <cofactor evidence="6">
        <name>Mg(2+)</name>
        <dbReference type="ChEBI" id="CHEBI:18420"/>
    </cofactor>
</comment>
<protein>
    <recommendedName>
        <fullName evidence="6">Polyribonucleotide nucleotidyltransferase</fullName>
        <ecNumber evidence="6">2.7.7.8</ecNumber>
    </recommendedName>
    <alternativeName>
        <fullName evidence="6">Polynucleotide phosphorylase</fullName>
        <shortName evidence="6">PNPase</shortName>
    </alternativeName>
</protein>
<gene>
    <name evidence="6" type="primary">pnp</name>
    <name evidence="8" type="ORF">UX60_C0004G0002</name>
</gene>
<dbReference type="GO" id="GO:0000287">
    <property type="term" value="F:magnesium ion binding"/>
    <property type="evidence" value="ECO:0007669"/>
    <property type="project" value="UniProtKB-UniRule"/>
</dbReference>
<comment type="subcellular location">
    <subcellularLocation>
        <location evidence="6">Cytoplasm</location>
    </subcellularLocation>
</comment>
<evidence type="ECO:0000256" key="3">
    <source>
        <dbReference type="ARBA" id="ARBA00022679"/>
    </source>
</evidence>
<evidence type="ECO:0000256" key="2">
    <source>
        <dbReference type="ARBA" id="ARBA00022490"/>
    </source>
</evidence>
<dbReference type="InterPro" id="IPR004087">
    <property type="entry name" value="KH_dom"/>
</dbReference>
<evidence type="ECO:0000313" key="8">
    <source>
        <dbReference type="EMBL" id="KKU44463.1"/>
    </source>
</evidence>
<dbReference type="NCBIfam" id="TIGR03591">
    <property type="entry name" value="polynuc_phos"/>
    <property type="match status" value="1"/>
</dbReference>
<dbReference type="PANTHER" id="PTHR11252:SF0">
    <property type="entry name" value="POLYRIBONUCLEOTIDE NUCLEOTIDYLTRANSFERASE 1, MITOCHONDRIAL"/>
    <property type="match status" value="1"/>
</dbReference>
<dbReference type="GO" id="GO:0005829">
    <property type="term" value="C:cytosol"/>
    <property type="evidence" value="ECO:0007669"/>
    <property type="project" value="TreeGrafter"/>
</dbReference>
<dbReference type="CDD" id="cd02393">
    <property type="entry name" value="KH-I_PNPase"/>
    <property type="match status" value="1"/>
</dbReference>
<dbReference type="InterPro" id="IPR015847">
    <property type="entry name" value="ExoRNase_PH_dom2"/>
</dbReference>
<dbReference type="AlphaFoldDB" id="A0A0G1SR48"/>
<name>A0A0G1SR48_9BACT</name>
<dbReference type="SUPFAM" id="SSF54791">
    <property type="entry name" value="Eukaryotic type KH-domain (KH-domain type I)"/>
    <property type="match status" value="1"/>
</dbReference>
<evidence type="ECO:0000256" key="4">
    <source>
        <dbReference type="ARBA" id="ARBA00022695"/>
    </source>
</evidence>
<evidence type="ECO:0000256" key="5">
    <source>
        <dbReference type="ARBA" id="ARBA00022884"/>
    </source>
</evidence>
<evidence type="ECO:0000259" key="7">
    <source>
        <dbReference type="PROSITE" id="PS50126"/>
    </source>
</evidence>
<dbReference type="Proteomes" id="UP000034487">
    <property type="component" value="Unassembled WGS sequence"/>
</dbReference>
<keyword evidence="4 6" id="KW-0548">Nucleotidyltransferase</keyword>
<dbReference type="EC" id="2.7.7.8" evidence="6"/>
<dbReference type="NCBIfam" id="NF008805">
    <property type="entry name" value="PRK11824.1"/>
    <property type="match status" value="1"/>
</dbReference>
<sequence length="698" mass="75297">MSDLKKATVPYGETEITLEHGKLAKQADGSVTVRQGDTVLLATACVADKPKVGSDFFPLTIDYEERMYAGGKISSSKFMKREGRPSESAVLTGRLVDRSIRPMFPKGLRREVQVIVTTLSFDGEHDTSALAVIGASAALMQTDAPFEGPVAAVRVGLIDDKPVLNPTISQIAESELDLLASGTEHKITMIEVAANEIPEAKMAEALAFAQKAIAEAIEPQRVFINKDKEKVEHIEPEHIGAVKEFAWDRLQSIVTETDIEKRHDLLKTLEAEAIEKFAETLEEGQVIEAIELAFFKSIRALILEKKQRPDGRKMDEVRPISAEVGILPRVHGSGLFNRGETQALTIVTLAGPGQEQHIDTLEEFGTKRYIHHYNFPPYATGEIKRMGGMNRREIGHGALAEKALEGMIPDRATFPYTIRLVSETLGSNGSSSMAATCGSTLALMDAGVPIKSPVAGIAMGMVAADDDNFQVLTDLQGLEDFAGEMDFKIAGTAKGITAIQLDVKNKGLTGKMIEATFEAALKGREEIMAAMLKVIPEPNKELSQYAPRIITTQIDPEKIGELIGPGGKVINKIIDDQGGREILNIDIDDDGTVMITSNDAAKAEAVKAIVESIGKPVTIGEEFTGTIVAIQKDRMSGKEIGAIVQLTPNKDGMIHVSALGTGGFVDKVSDVVKVGDIVKVKVKDVDADKGRISLVRIG</sequence>
<keyword evidence="5 6" id="KW-0694">RNA-binding</keyword>
<dbReference type="PROSITE" id="PS50126">
    <property type="entry name" value="S1"/>
    <property type="match status" value="1"/>
</dbReference>
<dbReference type="InterPro" id="IPR036456">
    <property type="entry name" value="PNPase_PH_RNA-bd_sf"/>
</dbReference>
<dbReference type="InterPro" id="IPR001247">
    <property type="entry name" value="ExoRNase_PH_dom1"/>
</dbReference>
<keyword evidence="3 6" id="KW-0808">Transferase</keyword>
<dbReference type="PIRSF" id="PIRSF005499">
    <property type="entry name" value="PNPase"/>
    <property type="match status" value="1"/>
</dbReference>
<dbReference type="SUPFAM" id="SSF46915">
    <property type="entry name" value="Polynucleotide phosphorylase/guanosine pentaphosphate synthase (PNPase/GPSI), domain 3"/>
    <property type="match status" value="1"/>
</dbReference>
<dbReference type="EMBL" id="LCMV01000004">
    <property type="protein sequence ID" value="KKU44463.1"/>
    <property type="molecule type" value="Genomic_DNA"/>
</dbReference>
<dbReference type="SUPFAM" id="SSF54211">
    <property type="entry name" value="Ribosomal protein S5 domain 2-like"/>
    <property type="match status" value="2"/>
</dbReference>
<evidence type="ECO:0000313" key="9">
    <source>
        <dbReference type="Proteomes" id="UP000034487"/>
    </source>
</evidence>
<dbReference type="PROSITE" id="PS50084">
    <property type="entry name" value="KH_TYPE_1"/>
    <property type="match status" value="1"/>
</dbReference>
<dbReference type="InterPro" id="IPR004088">
    <property type="entry name" value="KH_dom_type_1"/>
</dbReference>
<dbReference type="InterPro" id="IPR015848">
    <property type="entry name" value="PNPase_PH_RNA-bd_bac/org-type"/>
</dbReference>
<dbReference type="GO" id="GO:0000175">
    <property type="term" value="F:3'-5'-RNA exonuclease activity"/>
    <property type="evidence" value="ECO:0007669"/>
    <property type="project" value="TreeGrafter"/>
</dbReference>
<dbReference type="Pfam" id="PF00575">
    <property type="entry name" value="S1"/>
    <property type="match status" value="1"/>
</dbReference>
<comment type="function">
    <text evidence="6">Involved in mRNA degradation. Catalyzes the phosphorolysis of single-stranded polyribonucleotides processively in the 3'- to 5'-direction.</text>
</comment>
<dbReference type="Pfam" id="PF01138">
    <property type="entry name" value="RNase_PH"/>
    <property type="match status" value="2"/>
</dbReference>
<organism evidence="8 9">
    <name type="scientific">Berkelbacteria bacterium GW2011_GWA2_46_7</name>
    <dbReference type="NCBI Taxonomy" id="1618335"/>
    <lineage>
        <taxon>Bacteria</taxon>
        <taxon>Candidatus Berkelbacteria</taxon>
    </lineage>
</organism>
<dbReference type="PANTHER" id="PTHR11252">
    <property type="entry name" value="POLYRIBONUCLEOTIDE NUCLEOTIDYLTRANSFERASE"/>
    <property type="match status" value="1"/>
</dbReference>
<dbReference type="GO" id="GO:0006396">
    <property type="term" value="P:RNA processing"/>
    <property type="evidence" value="ECO:0007669"/>
    <property type="project" value="InterPro"/>
</dbReference>
<dbReference type="SUPFAM" id="SSF50249">
    <property type="entry name" value="Nucleic acid-binding proteins"/>
    <property type="match status" value="1"/>
</dbReference>
<dbReference type="Gene3D" id="3.30.1370.10">
    <property type="entry name" value="K Homology domain, type 1"/>
    <property type="match status" value="1"/>
</dbReference>
<comment type="catalytic activity">
    <reaction evidence="6">
        <text>RNA(n+1) + phosphate = RNA(n) + a ribonucleoside 5'-diphosphate</text>
        <dbReference type="Rhea" id="RHEA:22096"/>
        <dbReference type="Rhea" id="RHEA-COMP:14527"/>
        <dbReference type="Rhea" id="RHEA-COMP:17342"/>
        <dbReference type="ChEBI" id="CHEBI:43474"/>
        <dbReference type="ChEBI" id="CHEBI:57930"/>
        <dbReference type="ChEBI" id="CHEBI:140395"/>
        <dbReference type="EC" id="2.7.7.8"/>
    </reaction>
</comment>
<keyword evidence="6" id="KW-0479">Metal-binding</keyword>
<reference evidence="8 9" key="1">
    <citation type="journal article" date="2015" name="Nature">
        <title>rRNA introns, odd ribosomes, and small enigmatic genomes across a large radiation of phyla.</title>
        <authorList>
            <person name="Brown C.T."/>
            <person name="Hug L.A."/>
            <person name="Thomas B.C."/>
            <person name="Sharon I."/>
            <person name="Castelle C.J."/>
            <person name="Singh A."/>
            <person name="Wilkins M.J."/>
            <person name="Williams K.H."/>
            <person name="Banfield J.F."/>
        </authorList>
    </citation>
    <scope>NUCLEOTIDE SEQUENCE [LARGE SCALE GENOMIC DNA]</scope>
</reference>
<dbReference type="Pfam" id="PF00013">
    <property type="entry name" value="KH_1"/>
    <property type="match status" value="1"/>
</dbReference>
<dbReference type="Gene3D" id="3.30.230.70">
    <property type="entry name" value="GHMP Kinase, N-terminal domain"/>
    <property type="match status" value="2"/>
</dbReference>
<dbReference type="InterPro" id="IPR036612">
    <property type="entry name" value="KH_dom_type_1_sf"/>
</dbReference>
<dbReference type="CDD" id="cd11364">
    <property type="entry name" value="RNase_PH_PNPase_2"/>
    <property type="match status" value="1"/>
</dbReference>
<dbReference type="Pfam" id="PF03725">
    <property type="entry name" value="RNase_PH_C"/>
    <property type="match status" value="1"/>
</dbReference>
<dbReference type="Pfam" id="PF03726">
    <property type="entry name" value="PNPase"/>
    <property type="match status" value="1"/>
</dbReference>
<feature type="binding site" evidence="6">
    <location>
        <position position="486"/>
    </location>
    <ligand>
        <name>Mg(2+)</name>
        <dbReference type="ChEBI" id="CHEBI:18420"/>
    </ligand>
</feature>
<accession>A0A0G1SR48</accession>
<dbReference type="SUPFAM" id="SSF55666">
    <property type="entry name" value="Ribonuclease PH domain 2-like"/>
    <property type="match status" value="2"/>
</dbReference>
<dbReference type="GO" id="GO:0004654">
    <property type="term" value="F:polyribonucleotide nucleotidyltransferase activity"/>
    <property type="evidence" value="ECO:0007669"/>
    <property type="project" value="UniProtKB-UniRule"/>
</dbReference>
<dbReference type="SMART" id="SM00316">
    <property type="entry name" value="S1"/>
    <property type="match status" value="1"/>
</dbReference>
<dbReference type="FunFam" id="3.30.230.70:FF:000001">
    <property type="entry name" value="Polyribonucleotide nucleotidyltransferase"/>
    <property type="match status" value="1"/>
</dbReference>
<dbReference type="CDD" id="cd11363">
    <property type="entry name" value="RNase_PH_PNPase_1"/>
    <property type="match status" value="1"/>
</dbReference>
<dbReference type="GO" id="GO:0003723">
    <property type="term" value="F:RNA binding"/>
    <property type="evidence" value="ECO:0007669"/>
    <property type="project" value="UniProtKB-UniRule"/>
</dbReference>
<dbReference type="FunFam" id="3.30.1370.10:FF:000001">
    <property type="entry name" value="Polyribonucleotide nucleotidyltransferase"/>
    <property type="match status" value="1"/>
</dbReference>
<keyword evidence="6" id="KW-0460">Magnesium</keyword>
<dbReference type="GO" id="GO:0006402">
    <property type="term" value="P:mRNA catabolic process"/>
    <property type="evidence" value="ECO:0007669"/>
    <property type="project" value="UniProtKB-UniRule"/>
</dbReference>
<keyword evidence="2 6" id="KW-0963">Cytoplasm</keyword>
<dbReference type="Gene3D" id="2.40.50.140">
    <property type="entry name" value="Nucleic acid-binding proteins"/>
    <property type="match status" value="1"/>
</dbReference>
<dbReference type="SMART" id="SM00322">
    <property type="entry name" value="KH"/>
    <property type="match status" value="1"/>
</dbReference>
<comment type="caution">
    <text evidence="8">The sequence shown here is derived from an EMBL/GenBank/DDBJ whole genome shotgun (WGS) entry which is preliminary data.</text>
</comment>
<dbReference type="PATRIC" id="fig|1618335.3.peg.55"/>
<dbReference type="HAMAP" id="MF_01595">
    <property type="entry name" value="PNPase"/>
    <property type="match status" value="1"/>
</dbReference>
<evidence type="ECO:0000256" key="6">
    <source>
        <dbReference type="HAMAP-Rule" id="MF_01595"/>
    </source>
</evidence>
<dbReference type="InterPro" id="IPR003029">
    <property type="entry name" value="S1_domain"/>
</dbReference>
<dbReference type="InterPro" id="IPR012340">
    <property type="entry name" value="NA-bd_OB-fold"/>
</dbReference>